<feature type="non-terminal residue" evidence="2">
    <location>
        <position position="54"/>
    </location>
</feature>
<organism evidence="2">
    <name type="scientific">marine sediment metagenome</name>
    <dbReference type="NCBI Taxonomy" id="412755"/>
    <lineage>
        <taxon>unclassified sequences</taxon>
        <taxon>metagenomes</taxon>
        <taxon>ecological metagenomes</taxon>
    </lineage>
</organism>
<proteinExistence type="predicted"/>
<protein>
    <submittedName>
        <fullName evidence="2">Uncharacterized protein</fullName>
    </submittedName>
</protein>
<sequence length="54" mass="5950">MLSLMLVQHGYESPCLAIPVSFRVTLILLLGLMLDLGRTPNFLRELEKAPPANG</sequence>
<keyword evidence="1" id="KW-0812">Transmembrane</keyword>
<keyword evidence="1" id="KW-1133">Transmembrane helix</keyword>
<evidence type="ECO:0000256" key="1">
    <source>
        <dbReference type="SAM" id="Phobius"/>
    </source>
</evidence>
<feature type="transmembrane region" description="Helical" evidence="1">
    <location>
        <begin position="16"/>
        <end position="34"/>
    </location>
</feature>
<keyword evidence="1" id="KW-0472">Membrane</keyword>
<name>X1UQI6_9ZZZZ</name>
<comment type="caution">
    <text evidence="2">The sequence shown here is derived from an EMBL/GenBank/DDBJ whole genome shotgun (WGS) entry which is preliminary data.</text>
</comment>
<dbReference type="AlphaFoldDB" id="X1UQI6"/>
<reference evidence="2" key="1">
    <citation type="journal article" date="2014" name="Front. Microbiol.">
        <title>High frequency of phylogenetically diverse reductive dehalogenase-homologous genes in deep subseafloor sedimentary metagenomes.</title>
        <authorList>
            <person name="Kawai M."/>
            <person name="Futagami T."/>
            <person name="Toyoda A."/>
            <person name="Takaki Y."/>
            <person name="Nishi S."/>
            <person name="Hori S."/>
            <person name="Arai W."/>
            <person name="Tsubouchi T."/>
            <person name="Morono Y."/>
            <person name="Uchiyama I."/>
            <person name="Ito T."/>
            <person name="Fujiyama A."/>
            <person name="Inagaki F."/>
            <person name="Takami H."/>
        </authorList>
    </citation>
    <scope>NUCLEOTIDE SEQUENCE</scope>
    <source>
        <strain evidence="2">Expedition CK06-06</strain>
    </source>
</reference>
<dbReference type="EMBL" id="BARW01036682">
    <property type="protein sequence ID" value="GAJ19759.1"/>
    <property type="molecule type" value="Genomic_DNA"/>
</dbReference>
<evidence type="ECO:0000313" key="2">
    <source>
        <dbReference type="EMBL" id="GAJ19759.1"/>
    </source>
</evidence>
<gene>
    <name evidence="2" type="ORF">S12H4_56867</name>
</gene>
<accession>X1UQI6</accession>